<organism evidence="1 2">
    <name type="scientific">Malus baccata</name>
    <name type="common">Siberian crab apple</name>
    <name type="synonym">Pyrus baccata</name>
    <dbReference type="NCBI Taxonomy" id="106549"/>
    <lineage>
        <taxon>Eukaryota</taxon>
        <taxon>Viridiplantae</taxon>
        <taxon>Streptophyta</taxon>
        <taxon>Embryophyta</taxon>
        <taxon>Tracheophyta</taxon>
        <taxon>Spermatophyta</taxon>
        <taxon>Magnoliopsida</taxon>
        <taxon>eudicotyledons</taxon>
        <taxon>Gunneridae</taxon>
        <taxon>Pentapetalae</taxon>
        <taxon>rosids</taxon>
        <taxon>fabids</taxon>
        <taxon>Rosales</taxon>
        <taxon>Rosaceae</taxon>
        <taxon>Amygdaloideae</taxon>
        <taxon>Maleae</taxon>
        <taxon>Malus</taxon>
    </lineage>
</organism>
<proteinExistence type="predicted"/>
<evidence type="ECO:0000313" key="1">
    <source>
        <dbReference type="EMBL" id="TQD80360.1"/>
    </source>
</evidence>
<comment type="caution">
    <text evidence="1">The sequence shown here is derived from an EMBL/GenBank/DDBJ whole genome shotgun (WGS) entry which is preliminary data.</text>
</comment>
<sequence>MHVARLPWIIPLVGFPKPTVRQWDAEPAHGNFTSADSDFSTTYPTPASLGLSSDDSFESLDSTGCSGVLSRRREADTHELVTVATYSIGPAEGKFASADTDFSTSYPALAWFGLGSDDSFESLDSTGGSCVSSGQREADTHELVTVAPYSHGRERRMSTARVGNGSKNEQLSLAVEDQRPVVVADLRTIGNRYGPQGKLRQLISDHRRPAEAPHFCCHSQPSQCFCVSLAHEVKRYCYDLQMAVAQATCIPNLQAAAHPCYNLQL</sequence>
<dbReference type="Proteomes" id="UP000315295">
    <property type="component" value="Unassembled WGS sequence"/>
</dbReference>
<gene>
    <name evidence="1" type="ORF">C1H46_034091</name>
</gene>
<evidence type="ECO:0000313" key="2">
    <source>
        <dbReference type="Proteomes" id="UP000315295"/>
    </source>
</evidence>
<accession>A0A540L1N1</accession>
<dbReference type="AlphaFoldDB" id="A0A540L1N1"/>
<reference evidence="1 2" key="1">
    <citation type="journal article" date="2019" name="G3 (Bethesda)">
        <title>Sequencing of a Wild Apple (Malus baccata) Genome Unravels the Differences Between Cultivated and Wild Apple Species Regarding Disease Resistance and Cold Tolerance.</title>
        <authorList>
            <person name="Chen X."/>
        </authorList>
    </citation>
    <scope>NUCLEOTIDE SEQUENCE [LARGE SCALE GENOMIC DNA]</scope>
    <source>
        <strain evidence="2">cv. Shandingzi</strain>
        <tissue evidence="1">Leaves</tissue>
    </source>
</reference>
<keyword evidence="2" id="KW-1185">Reference proteome</keyword>
<protein>
    <submittedName>
        <fullName evidence="1">Uncharacterized protein</fullName>
    </submittedName>
</protein>
<dbReference type="EMBL" id="VIEB01000811">
    <property type="protein sequence ID" value="TQD80360.1"/>
    <property type="molecule type" value="Genomic_DNA"/>
</dbReference>
<name>A0A540L1N1_MALBA</name>